<dbReference type="Gene3D" id="3.40.390.10">
    <property type="entry name" value="Collagenase (Catalytic Domain)"/>
    <property type="match status" value="1"/>
</dbReference>
<dbReference type="Gene3D" id="2.60.120.260">
    <property type="entry name" value="Galactose-binding domain-like"/>
    <property type="match status" value="1"/>
</dbReference>
<dbReference type="EMBL" id="PGFA01000001">
    <property type="protein sequence ID" value="PJJ58940.1"/>
    <property type="molecule type" value="Genomic_DNA"/>
</dbReference>
<evidence type="ECO:0000259" key="3">
    <source>
        <dbReference type="PROSITE" id="PS50853"/>
    </source>
</evidence>
<dbReference type="PROSITE" id="PS51829">
    <property type="entry name" value="P_HOMO_B"/>
    <property type="match status" value="1"/>
</dbReference>
<keyword evidence="2" id="KW-0378">Hydrolase</keyword>
<dbReference type="Pfam" id="PF13583">
    <property type="entry name" value="Reprolysin_4"/>
    <property type="match status" value="1"/>
</dbReference>
<dbReference type="InterPro" id="IPR024079">
    <property type="entry name" value="MetalloPept_cat_dom_sf"/>
</dbReference>
<dbReference type="SUPFAM" id="SSF55486">
    <property type="entry name" value="Metalloproteases ('zincins'), catalytic domain"/>
    <property type="match status" value="1"/>
</dbReference>
<gene>
    <name evidence="5" type="ORF">CLV45_0352</name>
</gene>
<dbReference type="PROSITE" id="PS50853">
    <property type="entry name" value="FN3"/>
    <property type="match status" value="1"/>
</dbReference>
<dbReference type="NCBIfam" id="TIGR04183">
    <property type="entry name" value="Por_Secre_tail"/>
    <property type="match status" value="1"/>
</dbReference>
<dbReference type="InterPro" id="IPR026444">
    <property type="entry name" value="Secre_tail"/>
</dbReference>
<feature type="domain" description="Fibronectin type-III" evidence="3">
    <location>
        <begin position="1004"/>
        <end position="1098"/>
    </location>
</feature>
<dbReference type="Pfam" id="PF01483">
    <property type="entry name" value="P_proprotein"/>
    <property type="match status" value="1"/>
</dbReference>
<evidence type="ECO:0000313" key="5">
    <source>
        <dbReference type="EMBL" id="PJJ58940.1"/>
    </source>
</evidence>
<evidence type="ECO:0000256" key="1">
    <source>
        <dbReference type="ARBA" id="ARBA00022670"/>
    </source>
</evidence>
<dbReference type="GO" id="GO:0006508">
    <property type="term" value="P:proteolysis"/>
    <property type="evidence" value="ECO:0007669"/>
    <property type="project" value="UniProtKB-KW"/>
</dbReference>
<dbReference type="Gene3D" id="2.60.40.10">
    <property type="entry name" value="Immunoglobulins"/>
    <property type="match status" value="3"/>
</dbReference>
<protein>
    <submittedName>
        <fullName evidence="5">Putative secreted protein (Por secretion system target)</fullName>
    </submittedName>
</protein>
<accession>A0A2M9BM07</accession>
<dbReference type="InterPro" id="IPR003961">
    <property type="entry name" value="FN3_dom"/>
</dbReference>
<dbReference type="Proteomes" id="UP000228535">
    <property type="component" value="Unassembled WGS sequence"/>
</dbReference>
<dbReference type="InterPro" id="IPR036116">
    <property type="entry name" value="FN3_sf"/>
</dbReference>
<dbReference type="GO" id="GO:0004252">
    <property type="term" value="F:serine-type endopeptidase activity"/>
    <property type="evidence" value="ECO:0007669"/>
    <property type="project" value="InterPro"/>
</dbReference>
<dbReference type="SUPFAM" id="SSF49785">
    <property type="entry name" value="Galactose-binding domain-like"/>
    <property type="match status" value="1"/>
</dbReference>
<name>A0A2M9BM07_9BACT</name>
<keyword evidence="6" id="KW-1185">Reference proteome</keyword>
<proteinExistence type="predicted"/>
<dbReference type="InterPro" id="IPR013783">
    <property type="entry name" value="Ig-like_fold"/>
</dbReference>
<dbReference type="Pfam" id="PF18962">
    <property type="entry name" value="Por_Secre_tail"/>
    <property type="match status" value="1"/>
</dbReference>
<feature type="domain" description="P/Homo B" evidence="4">
    <location>
        <begin position="853"/>
        <end position="1003"/>
    </location>
</feature>
<dbReference type="SUPFAM" id="SSF49265">
    <property type="entry name" value="Fibronectin type III"/>
    <property type="match status" value="2"/>
</dbReference>
<organism evidence="5 6">
    <name type="scientific">Hymenobacter chitinivorans DSM 11115</name>
    <dbReference type="NCBI Taxonomy" id="1121954"/>
    <lineage>
        <taxon>Bacteria</taxon>
        <taxon>Pseudomonadati</taxon>
        <taxon>Bacteroidota</taxon>
        <taxon>Cytophagia</taxon>
        <taxon>Cytophagales</taxon>
        <taxon>Hymenobacteraceae</taxon>
        <taxon>Hymenobacter</taxon>
    </lineage>
</organism>
<evidence type="ECO:0000256" key="2">
    <source>
        <dbReference type="ARBA" id="ARBA00022801"/>
    </source>
</evidence>
<dbReference type="AlphaFoldDB" id="A0A2M9BM07"/>
<comment type="caution">
    <text evidence="5">The sequence shown here is derived from an EMBL/GenBank/DDBJ whole genome shotgun (WGS) entry which is preliminary data.</text>
</comment>
<evidence type="ECO:0000313" key="6">
    <source>
        <dbReference type="Proteomes" id="UP000228535"/>
    </source>
</evidence>
<reference evidence="5 6" key="1">
    <citation type="submission" date="2017-11" db="EMBL/GenBank/DDBJ databases">
        <title>Genomic Encyclopedia of Archaeal and Bacterial Type Strains, Phase II (KMG-II): From Individual Species to Whole Genera.</title>
        <authorList>
            <person name="Goeker M."/>
        </authorList>
    </citation>
    <scope>NUCLEOTIDE SEQUENCE [LARGE SCALE GENOMIC DNA]</scope>
    <source>
        <strain evidence="5 6">DSM 11115</strain>
    </source>
</reference>
<evidence type="ECO:0000259" key="4">
    <source>
        <dbReference type="PROSITE" id="PS51829"/>
    </source>
</evidence>
<dbReference type="GO" id="GO:0008237">
    <property type="term" value="F:metallopeptidase activity"/>
    <property type="evidence" value="ECO:0007669"/>
    <property type="project" value="InterPro"/>
</dbReference>
<keyword evidence="1" id="KW-0645">Protease</keyword>
<dbReference type="InterPro" id="IPR002884">
    <property type="entry name" value="P_dom"/>
</dbReference>
<dbReference type="InterPro" id="IPR008979">
    <property type="entry name" value="Galactose-bd-like_sf"/>
</dbReference>
<sequence>MGGLLAVLGASHEASAQRVLWADDTQAPLAAHKTTSALRQYRPVTFQLEAMRSVLQQAPAEKGAGARNSSTVVSLPLPDGSSQRFRVVEVPVMHPALAARYPEIKTYAAQGIDDPAATARLDVSPAGFHAMITRPQGQTVYIDPAAQGDNVHHLVFDRQSMNPSNLGRVCLNSEQQDFDLPQPASFQRIPNGTQLRTYRLALACTGEYAATKGGTKAGALAGMVTTMNRVNGVYEKEVAVRLVLIANTDQVIYTDASTDPFTNNDGFVLLNENQRTISTIIGDANYDIGHVFSTGGGGVAQKPSVCLPVNSTYTQGKARGVTGLTNPVGDAFDIDYVAHEMGHQFGGDHTFNSNTGSCAGGNRSAVSAYEPGSGVTIMAYAGICSPQDLSPNSIPYFHSRSFDQIVAHITGAGNCGVVTATNNTPPVVNAGANYRIPLRTPFTLTGSATDANNDALTYSWEQYNLGPTGAPQQPVDDAPIFRVFSPTASPSRTFPKLYNILTNTDTIGEVLPTYGRRLIFRLVARDNRVGGGGVDYDSMHVVVVPTAGPFLVTFPNAASSTPIRWLVGAPQQVNWDVANTTAAPINAANVDIMLSTDGGRTFPTVLLANTPNDGNQLVTVPQGVAATSQARIKVQASGNVFFDISNNDFAIVVPAAPTFFLTPTTAAGTTPSICPGTSTTLNVAVGQLQGFSGAVTLSAANLPAGMTVSYATPTLNPGGTTTATITTTAATPSGTYVINLVGTSGSQTQQQQFLITVEKSATQAATPITPTAAGRATLRPRFTWASVTNATSYELEVATNSAFTTPIVALTSVTGTSFTPSISLQPNTTYYWHVRGVSPCGAAPFSATAQFQTGAEVCQTIAATQVPKAIAAGAVRTVTSVISVGSSEVVSNVRIRNLVLTHPDVSELTLTLTNPAGRSVVLVANACPGTADINLNFDDAATAALSCPLSSGATVRPVGSLGNLANDPASGNWTLTVNDNNASNGGSLRSWSLELCTLGTVPPAPFSLQTLYNTFSNGTGKVDVLWSADPNTNATSYEVERSFQTNANFQRIATVAAPSTYYEDQVSTSGRYFYRVRSVNTIGASAYTNEANVLSSQTATLLKGIQVYPNPSTGIFKVNVDNAQRGAVTLRVTDAMGRTVATQALNKAASLLQYDLDLSKLSTGVYQLHIDMPEGTAVQRLLKQ</sequence>